<dbReference type="InterPro" id="IPR002645">
    <property type="entry name" value="STAS_dom"/>
</dbReference>
<dbReference type="InterPro" id="IPR003658">
    <property type="entry name" value="Anti-sigma_ant"/>
</dbReference>
<protein>
    <recommendedName>
        <fullName evidence="2">Anti-sigma factor antagonist</fullName>
    </recommendedName>
</protein>
<proteinExistence type="inferred from homology"/>
<dbReference type="SUPFAM" id="SSF52091">
    <property type="entry name" value="SpoIIaa-like"/>
    <property type="match status" value="1"/>
</dbReference>
<sequence length="124" mass="12903">MNSSVTIDLVTHDHGCAVLVVRGELDLQTAPVLYRRGLDAVGEGTALVLDLSGVGFCDSSGFNALLRLYRRAVLDGGGAFALVSPPEQISRLLPLTGGEASIPVHPSLERACQHVTAAPDARAA</sequence>
<evidence type="ECO:0000259" key="3">
    <source>
        <dbReference type="PROSITE" id="PS50801"/>
    </source>
</evidence>
<evidence type="ECO:0000313" key="5">
    <source>
        <dbReference type="Proteomes" id="UP000516230"/>
    </source>
</evidence>
<dbReference type="CDD" id="cd07043">
    <property type="entry name" value="STAS_anti-anti-sigma_factors"/>
    <property type="match status" value="1"/>
</dbReference>
<keyword evidence="5" id="KW-1185">Reference proteome</keyword>
<dbReference type="Proteomes" id="UP000516230">
    <property type="component" value="Chromosome"/>
</dbReference>
<feature type="domain" description="STAS" evidence="3">
    <location>
        <begin position="15"/>
        <end position="115"/>
    </location>
</feature>
<dbReference type="RefSeq" id="WP_187743912.1">
    <property type="nucleotide sequence ID" value="NZ_CP060825.1"/>
</dbReference>
<dbReference type="InterPro" id="IPR036513">
    <property type="entry name" value="STAS_dom_sf"/>
</dbReference>
<dbReference type="NCBIfam" id="TIGR00377">
    <property type="entry name" value="ant_ant_sig"/>
    <property type="match status" value="1"/>
</dbReference>
<gene>
    <name evidence="4" type="ORF">IAG43_30670</name>
</gene>
<dbReference type="GO" id="GO:0043856">
    <property type="term" value="F:anti-sigma factor antagonist activity"/>
    <property type="evidence" value="ECO:0007669"/>
    <property type="project" value="InterPro"/>
</dbReference>
<organism evidence="4 5">
    <name type="scientific">Streptomyces genisteinicus</name>
    <dbReference type="NCBI Taxonomy" id="2768068"/>
    <lineage>
        <taxon>Bacteria</taxon>
        <taxon>Bacillati</taxon>
        <taxon>Actinomycetota</taxon>
        <taxon>Actinomycetes</taxon>
        <taxon>Kitasatosporales</taxon>
        <taxon>Streptomycetaceae</taxon>
        <taxon>Streptomyces</taxon>
    </lineage>
</organism>
<dbReference type="Gene3D" id="3.30.750.24">
    <property type="entry name" value="STAS domain"/>
    <property type="match status" value="1"/>
</dbReference>
<name>A0A7H0I240_9ACTN</name>
<dbReference type="Pfam" id="PF01740">
    <property type="entry name" value="STAS"/>
    <property type="match status" value="1"/>
</dbReference>
<dbReference type="AlphaFoldDB" id="A0A7H0I240"/>
<reference evidence="4 5" key="1">
    <citation type="submission" date="2020-08" db="EMBL/GenBank/DDBJ databases">
        <title>A novel species.</title>
        <authorList>
            <person name="Gao J."/>
        </authorList>
    </citation>
    <scope>NUCLEOTIDE SEQUENCE [LARGE SCALE GENOMIC DNA]</scope>
    <source>
        <strain evidence="4 5">CRPJ-33</strain>
    </source>
</reference>
<dbReference type="KEGG" id="sgj:IAG43_30670"/>
<dbReference type="PROSITE" id="PS50801">
    <property type="entry name" value="STAS"/>
    <property type="match status" value="1"/>
</dbReference>
<comment type="similarity">
    <text evidence="1 2">Belongs to the anti-sigma-factor antagonist family.</text>
</comment>
<accession>A0A7H0I240</accession>
<evidence type="ECO:0000256" key="2">
    <source>
        <dbReference type="RuleBase" id="RU003749"/>
    </source>
</evidence>
<evidence type="ECO:0000256" key="1">
    <source>
        <dbReference type="ARBA" id="ARBA00009013"/>
    </source>
</evidence>
<dbReference type="PANTHER" id="PTHR33495:SF2">
    <property type="entry name" value="ANTI-SIGMA FACTOR ANTAGONIST TM_1081-RELATED"/>
    <property type="match status" value="1"/>
</dbReference>
<dbReference type="EMBL" id="CP060825">
    <property type="protein sequence ID" value="QNP66856.1"/>
    <property type="molecule type" value="Genomic_DNA"/>
</dbReference>
<evidence type="ECO:0000313" key="4">
    <source>
        <dbReference type="EMBL" id="QNP66856.1"/>
    </source>
</evidence>
<dbReference type="PANTHER" id="PTHR33495">
    <property type="entry name" value="ANTI-SIGMA FACTOR ANTAGONIST TM_1081-RELATED-RELATED"/>
    <property type="match status" value="1"/>
</dbReference>